<evidence type="ECO:0000256" key="1">
    <source>
        <dbReference type="SAM" id="MobiDB-lite"/>
    </source>
</evidence>
<proteinExistence type="predicted"/>
<dbReference type="AlphaFoldDB" id="A0A813LMF2"/>
<feature type="compositionally biased region" description="Basic and acidic residues" evidence="1">
    <location>
        <begin position="61"/>
        <end position="72"/>
    </location>
</feature>
<gene>
    <name evidence="2" type="ORF">PGLA2088_LOCUS46704</name>
</gene>
<protein>
    <submittedName>
        <fullName evidence="2">Uncharacterized protein</fullName>
    </submittedName>
</protein>
<reference evidence="2" key="1">
    <citation type="submission" date="2021-02" db="EMBL/GenBank/DDBJ databases">
        <authorList>
            <person name="Dougan E. K."/>
            <person name="Rhodes N."/>
            <person name="Thang M."/>
            <person name="Chan C."/>
        </authorList>
    </citation>
    <scope>NUCLEOTIDE SEQUENCE</scope>
</reference>
<dbReference type="Proteomes" id="UP000626109">
    <property type="component" value="Unassembled WGS sequence"/>
</dbReference>
<organism evidence="2 3">
    <name type="scientific">Polarella glacialis</name>
    <name type="common">Dinoflagellate</name>
    <dbReference type="NCBI Taxonomy" id="89957"/>
    <lineage>
        <taxon>Eukaryota</taxon>
        <taxon>Sar</taxon>
        <taxon>Alveolata</taxon>
        <taxon>Dinophyceae</taxon>
        <taxon>Suessiales</taxon>
        <taxon>Suessiaceae</taxon>
        <taxon>Polarella</taxon>
    </lineage>
</organism>
<dbReference type="EMBL" id="CAJNNW010036289">
    <property type="protein sequence ID" value="CAE8733144.1"/>
    <property type="molecule type" value="Genomic_DNA"/>
</dbReference>
<evidence type="ECO:0000313" key="3">
    <source>
        <dbReference type="Proteomes" id="UP000626109"/>
    </source>
</evidence>
<name>A0A813LMF2_POLGL</name>
<feature type="non-terminal residue" evidence="2">
    <location>
        <position position="1"/>
    </location>
</feature>
<feature type="non-terminal residue" evidence="2">
    <location>
        <position position="108"/>
    </location>
</feature>
<accession>A0A813LMF2</accession>
<evidence type="ECO:0000313" key="2">
    <source>
        <dbReference type="EMBL" id="CAE8733144.1"/>
    </source>
</evidence>
<sequence>PKFKVKVDGVDVPTGTDVFAEPRTIILTTSVDSKTWSKLYMEPTVKTPPPVPLDSVGKPLVKPDPDIDPEMRPMEDAVSKHAMRLNQQNTLTMDPSWCFGEQGPLYLV</sequence>
<comment type="caution">
    <text evidence="2">The sequence shown here is derived from an EMBL/GenBank/DDBJ whole genome shotgun (WGS) entry which is preliminary data.</text>
</comment>
<feature type="region of interest" description="Disordered" evidence="1">
    <location>
        <begin position="42"/>
        <end position="72"/>
    </location>
</feature>